<sequence length="477" mass="52292">MDRKDADGYAIPRIPVSRARADGVGTGSPRKRKAVDDLGPETTAESSSPVSTLTEYTTDSLSSPVSTLTEFTFESVSAPSLSSPSESTLGSMSEASEYAPSLSSLSGLRTTVDDDSCRTLLARNNIHMRYSRLPKPAYVEDVVVRIRDMQRASPEPSDEALVKNKCLRELFEGSHESQVELHYMYNVFPMPSDADDDAIGVRARLPMCRRVVPFVGGDVPKFPVPTPDLLYGYNCEDAFPDTAHQRQLRTMYDEVIAYNDYSVSNPFVFPFFVIEFKGVAGNIRVASNQCLRGAATCVSIAETLNRRLLTHAQEHSVSTGGTDGTDGVTPAASIDSTAFSVAMDGQDARLYVSWKQDERNYYMTNVDCYALRRPDEYKRFRRMVRNIVDWGRNDRLKAIQRGLDQLLEEAQQRTPAPDTDAEAEAEAAAMDPMAMSMPEPMPEPTPGAGSSKASRHHSPPSGKGSSGGGGRSKKPRA</sequence>
<feature type="compositionally biased region" description="Polar residues" evidence="1">
    <location>
        <begin position="43"/>
        <end position="57"/>
    </location>
</feature>
<dbReference type="Pfam" id="PF25545">
    <property type="entry name" value="DUF7924"/>
    <property type="match status" value="1"/>
</dbReference>
<feature type="compositionally biased region" description="Low complexity" evidence="1">
    <location>
        <begin position="75"/>
        <end position="93"/>
    </location>
</feature>
<dbReference type="OrthoDB" id="5426775at2759"/>
<evidence type="ECO:0000313" key="3">
    <source>
        <dbReference type="EMBL" id="ERS95195.1"/>
    </source>
</evidence>
<dbReference type="eggNOG" id="ENOG502SQPH">
    <property type="taxonomic scope" value="Eukaryota"/>
</dbReference>
<dbReference type="Proteomes" id="UP000018087">
    <property type="component" value="Unassembled WGS sequence"/>
</dbReference>
<feature type="region of interest" description="Disordered" evidence="1">
    <location>
        <begin position="75"/>
        <end position="95"/>
    </location>
</feature>
<gene>
    <name evidence="3" type="ORF">HMPREF1624_08406</name>
</gene>
<evidence type="ECO:0000256" key="1">
    <source>
        <dbReference type="SAM" id="MobiDB-lite"/>
    </source>
</evidence>
<dbReference type="AlphaFoldDB" id="U7PKY9"/>
<evidence type="ECO:0000259" key="2">
    <source>
        <dbReference type="Pfam" id="PF25545"/>
    </source>
</evidence>
<dbReference type="InterPro" id="IPR057684">
    <property type="entry name" value="DUF7924"/>
</dbReference>
<dbReference type="STRING" id="1391915.U7PKY9"/>
<feature type="domain" description="DUF7924" evidence="2">
    <location>
        <begin position="216"/>
        <end position="401"/>
    </location>
</feature>
<organism evidence="3 4">
    <name type="scientific">Sporothrix schenckii (strain ATCC 58251 / de Perez 2211183)</name>
    <name type="common">Rose-picker's disease fungus</name>
    <dbReference type="NCBI Taxonomy" id="1391915"/>
    <lineage>
        <taxon>Eukaryota</taxon>
        <taxon>Fungi</taxon>
        <taxon>Dikarya</taxon>
        <taxon>Ascomycota</taxon>
        <taxon>Pezizomycotina</taxon>
        <taxon>Sordariomycetes</taxon>
        <taxon>Sordariomycetidae</taxon>
        <taxon>Ophiostomatales</taxon>
        <taxon>Ophiostomataceae</taxon>
        <taxon>Sporothrix</taxon>
    </lineage>
</organism>
<feature type="region of interest" description="Disordered" evidence="1">
    <location>
        <begin position="410"/>
        <end position="477"/>
    </location>
</feature>
<proteinExistence type="predicted"/>
<dbReference type="HOGENOM" id="CLU_034575_0_0_1"/>
<feature type="region of interest" description="Disordered" evidence="1">
    <location>
        <begin position="1"/>
        <end position="57"/>
    </location>
</feature>
<protein>
    <recommendedName>
        <fullName evidence="2">DUF7924 domain-containing protein</fullName>
    </recommendedName>
</protein>
<feature type="compositionally biased region" description="Low complexity" evidence="1">
    <location>
        <begin position="426"/>
        <end position="438"/>
    </location>
</feature>
<evidence type="ECO:0000313" key="4">
    <source>
        <dbReference type="Proteomes" id="UP000018087"/>
    </source>
</evidence>
<name>U7PKY9_SPOS1</name>
<reference evidence="4" key="1">
    <citation type="journal article" date="2014" name="Genome Announc.">
        <title>Genome sequence of the pathogenic fungus Sporothrix schenckii (ATCC 58251).</title>
        <authorList>
            <person name="Cuomo C.A."/>
            <person name="Rodriguez-Del Valle N."/>
            <person name="Perez-Sanchez L."/>
            <person name="Abouelleil A."/>
            <person name="Goldberg J."/>
            <person name="Young S."/>
            <person name="Zeng Q."/>
            <person name="Birren B.W."/>
        </authorList>
    </citation>
    <scope>NUCLEOTIDE SEQUENCE [LARGE SCALE GENOMIC DNA]</scope>
    <source>
        <strain evidence="4">ATCC 58251 / de Perez 2211183</strain>
    </source>
</reference>
<accession>U7PKY9</accession>
<dbReference type="PANTHER" id="PTHR42470">
    <property type="entry name" value="VAST DOMAIN-CONTAINING PROTEIN"/>
    <property type="match status" value="1"/>
</dbReference>
<keyword evidence="4" id="KW-1185">Reference proteome</keyword>
<dbReference type="EMBL" id="KI440855">
    <property type="protein sequence ID" value="ERS95195.1"/>
    <property type="molecule type" value="Genomic_DNA"/>
</dbReference>
<dbReference type="PANTHER" id="PTHR42470:SF1">
    <property type="entry name" value="VAST DOMAIN-CONTAINING PROTEIN"/>
    <property type="match status" value="1"/>
</dbReference>